<protein>
    <submittedName>
        <fullName evidence="2">Uncharacterized protein</fullName>
    </submittedName>
</protein>
<dbReference type="InterPro" id="IPR027417">
    <property type="entry name" value="P-loop_NTPase"/>
</dbReference>
<accession>R9QT74</accession>
<dbReference type="Gene3D" id="3.40.50.300">
    <property type="entry name" value="P-loop containing nucleotide triphosphate hydrolases"/>
    <property type="match status" value="1"/>
</dbReference>
<gene>
    <name evidence="2" type="primary">44</name>
    <name evidence="2" type="ORF">HSTV1_44</name>
</gene>
<dbReference type="EMBL" id="KC117378">
    <property type="protein sequence ID" value="AGC34589.1"/>
    <property type="molecule type" value="Genomic_DNA"/>
</dbReference>
<feature type="region of interest" description="Disordered" evidence="1">
    <location>
        <begin position="93"/>
        <end position="119"/>
    </location>
</feature>
<proteinExistence type="predicted"/>
<feature type="compositionally biased region" description="Basic and acidic residues" evidence="1">
    <location>
        <begin position="101"/>
        <end position="115"/>
    </location>
</feature>
<organism evidence="2 3">
    <name type="scientific">Haloarcula sinaiiensis tailed virus 1</name>
    <dbReference type="NCBI Taxonomy" id="1262530"/>
    <lineage>
        <taxon>Viruses</taxon>
        <taxon>Duplodnaviria</taxon>
        <taxon>Heunggongvirae</taxon>
        <taxon>Uroviricota</taxon>
        <taxon>Caudoviricetes</taxon>
        <taxon>Kirjokansivirales</taxon>
        <taxon>Shortaselviridae</taxon>
        <taxon>Lonfivirus</taxon>
        <taxon>Lonfivirus codicilli</taxon>
        <taxon>Lonfivirus HSTV1</taxon>
    </lineage>
</organism>
<evidence type="ECO:0000256" key="1">
    <source>
        <dbReference type="SAM" id="MobiDB-lite"/>
    </source>
</evidence>
<dbReference type="GeneID" id="16151524"/>
<dbReference type="KEGG" id="vg:16151524"/>
<dbReference type="Proteomes" id="UP000014319">
    <property type="component" value="Genome"/>
</dbReference>
<reference evidence="2 3" key="1">
    <citation type="journal article" date="2013" name="Proc. Natl. Acad. Sci. U.S.A.">
        <title>Structure of the archaeal head-tailed virus HSTV-1 completes the HK97 fold story.</title>
        <authorList>
            <person name="Pietila M.K."/>
            <person name="Laurinmaki P."/>
            <person name="Russell D.A."/>
            <person name="Ko C.C."/>
            <person name="Jacobs-Sera D."/>
            <person name="Hendrix R.W."/>
            <person name="Bamford D.H."/>
            <person name="Butcher S.J."/>
        </authorList>
    </citation>
    <scope>NUCLEOTIDE SEQUENCE [LARGE SCALE GENOMIC DNA]</scope>
</reference>
<evidence type="ECO:0000313" key="3">
    <source>
        <dbReference type="Proteomes" id="UP000014319"/>
    </source>
</evidence>
<keyword evidence="3" id="KW-1185">Reference proteome</keyword>
<name>R9QT74_9CAUD</name>
<evidence type="ECO:0000313" key="2">
    <source>
        <dbReference type="EMBL" id="AGC34589.1"/>
    </source>
</evidence>
<sequence length="137" mass="15667">MVGMTGDTDRLVAEIDTELKGRAKADPRTIREIVEAALQREFSTADTAAVERRIEESKQRIRTLEREISDRERELADERDKLSRLQAQLKQYENGVSSELQEARETLSDTPKDPDNPAIQQWAKDLGMTPDELLEEL</sequence>
<dbReference type="RefSeq" id="YP_008083094.1">
    <property type="nucleotide sequence ID" value="NC_021471.1"/>
</dbReference>